<dbReference type="PANTHER" id="PTHR22893">
    <property type="entry name" value="NADH OXIDOREDUCTASE-RELATED"/>
    <property type="match status" value="1"/>
</dbReference>
<dbReference type="EMBL" id="PCDP01000019">
    <property type="protein sequence ID" value="PZM15474.1"/>
    <property type="molecule type" value="Genomic_DNA"/>
</dbReference>
<dbReference type="GO" id="GO:0016628">
    <property type="term" value="F:oxidoreductase activity, acting on the CH-CH group of donors, NAD or NADP as acceptor"/>
    <property type="evidence" value="ECO:0007669"/>
    <property type="project" value="UniProtKB-ARBA"/>
</dbReference>
<proteinExistence type="inferred from homology"/>
<reference evidence="5 6" key="1">
    <citation type="journal article" date="2018" name="Sci. Rep.">
        <title>Rhizobium tumorigenes sp. nov., a novel plant tumorigenic bacterium isolated from cane gall tumors on thornless blackberry.</title>
        <authorList>
            <person name="Kuzmanovi N."/>
            <person name="Smalla K."/>
            <person name="Gronow S."/>
            <person name="PuBawska J."/>
        </authorList>
    </citation>
    <scope>NUCLEOTIDE SEQUENCE [LARGE SCALE GENOMIC DNA]</scope>
    <source>
        <strain evidence="5 6">CCBAU 85046</strain>
    </source>
</reference>
<comment type="similarity">
    <text evidence="2">Belongs to the NADH:flavin oxidoreductase/NADH oxidase family.</text>
</comment>
<dbReference type="PANTHER" id="PTHR22893:SF98">
    <property type="entry name" value="OXIDOREDUCTASE"/>
    <property type="match status" value="1"/>
</dbReference>
<sequence length="368" mass="40249">MTKLYQPIDLGAFTLSHRVVQAPMTRLRSEQLGDVPGDIMVDFYGQRASEGGLQVAEATPVSIVGRGYLGAPGIYSDEQVAGWKRVTDAVHAKGGRIFLQIWHVGRQSHVDMTGGVAPVAPSAVQYEQVVMTKDGWVPVSPNRALETDEIPGIVEEFRRGAVRAKAAGFDGVEIHGANGYLIDQFLQDGTNKRTDRYGGSVENRARFLLEVVEAVVSVWGPHRVGVRLGPSGTWASMSDSNPERIFGYAAEQLSRFDLAYLHIIEPRIVGAEAPIEGKPPVAAANIRKVYKGTIIAAGGFDRRGAEEIVDHGDADLVAFGRHFSSNPDLPRRLRENLPLTPYDRDTFWGGDHRGYTDFAAFKERIAAE</sequence>
<evidence type="ECO:0000313" key="5">
    <source>
        <dbReference type="EMBL" id="PZM15474.1"/>
    </source>
</evidence>
<evidence type="ECO:0000256" key="2">
    <source>
        <dbReference type="ARBA" id="ARBA00005979"/>
    </source>
</evidence>
<dbReference type="AlphaFoldDB" id="A0A2W4DFY5"/>
<dbReference type="GO" id="GO:0010181">
    <property type="term" value="F:FMN binding"/>
    <property type="evidence" value="ECO:0007669"/>
    <property type="project" value="InterPro"/>
</dbReference>
<dbReference type="FunFam" id="3.20.20.70:FF:000059">
    <property type="entry name" value="N-ethylmaleimide reductase, FMN-linked"/>
    <property type="match status" value="1"/>
</dbReference>
<protein>
    <submittedName>
        <fullName evidence="5">Alkene reductase</fullName>
    </submittedName>
</protein>
<feature type="domain" description="NADH:flavin oxidoreductase/NADH oxidase N-terminal" evidence="4">
    <location>
        <begin position="3"/>
        <end position="339"/>
    </location>
</feature>
<dbReference type="OrthoDB" id="9804454at2"/>
<evidence type="ECO:0000259" key="4">
    <source>
        <dbReference type="Pfam" id="PF00724"/>
    </source>
</evidence>
<keyword evidence="6" id="KW-1185">Reference proteome</keyword>
<evidence type="ECO:0000313" key="6">
    <source>
        <dbReference type="Proteomes" id="UP000248925"/>
    </source>
</evidence>
<dbReference type="InterPro" id="IPR045247">
    <property type="entry name" value="Oye-like"/>
</dbReference>
<comment type="caution">
    <text evidence="5">The sequence shown here is derived from an EMBL/GenBank/DDBJ whole genome shotgun (WGS) entry which is preliminary data.</text>
</comment>
<dbReference type="Proteomes" id="UP000248925">
    <property type="component" value="Unassembled WGS sequence"/>
</dbReference>
<dbReference type="InterPro" id="IPR001155">
    <property type="entry name" value="OxRdtase_FMN_N"/>
</dbReference>
<dbReference type="RefSeq" id="WP_111159475.1">
    <property type="nucleotide sequence ID" value="NZ_PCDP01000019.1"/>
</dbReference>
<organism evidence="5 6">
    <name type="scientific">Rhizobium tubonense</name>
    <dbReference type="NCBI Taxonomy" id="484088"/>
    <lineage>
        <taxon>Bacteria</taxon>
        <taxon>Pseudomonadati</taxon>
        <taxon>Pseudomonadota</taxon>
        <taxon>Alphaproteobacteria</taxon>
        <taxon>Hyphomicrobiales</taxon>
        <taxon>Rhizobiaceae</taxon>
        <taxon>Rhizobium/Agrobacterium group</taxon>
        <taxon>Rhizobium</taxon>
    </lineage>
</organism>
<dbReference type="Gene3D" id="3.20.20.70">
    <property type="entry name" value="Aldolase class I"/>
    <property type="match status" value="1"/>
</dbReference>
<dbReference type="CDD" id="cd02933">
    <property type="entry name" value="OYE_like_FMN"/>
    <property type="match status" value="1"/>
</dbReference>
<evidence type="ECO:0000256" key="3">
    <source>
        <dbReference type="ARBA" id="ARBA00023002"/>
    </source>
</evidence>
<gene>
    <name evidence="5" type="ORF">CPY51_06475</name>
</gene>
<comment type="cofactor">
    <cofactor evidence="1">
        <name>FMN</name>
        <dbReference type="ChEBI" id="CHEBI:58210"/>
    </cofactor>
</comment>
<name>A0A2W4DFY5_9HYPH</name>
<accession>A0A2W4DFY5</accession>
<keyword evidence="3" id="KW-0560">Oxidoreductase</keyword>
<dbReference type="InterPro" id="IPR013785">
    <property type="entry name" value="Aldolase_TIM"/>
</dbReference>
<dbReference type="SUPFAM" id="SSF51395">
    <property type="entry name" value="FMN-linked oxidoreductases"/>
    <property type="match status" value="1"/>
</dbReference>
<dbReference type="Pfam" id="PF00724">
    <property type="entry name" value="Oxidored_FMN"/>
    <property type="match status" value="1"/>
</dbReference>
<evidence type="ECO:0000256" key="1">
    <source>
        <dbReference type="ARBA" id="ARBA00001917"/>
    </source>
</evidence>
<dbReference type="GO" id="GO:0005829">
    <property type="term" value="C:cytosol"/>
    <property type="evidence" value="ECO:0007669"/>
    <property type="project" value="TreeGrafter"/>
</dbReference>